<dbReference type="PANTHER" id="PTHR43519">
    <property type="entry name" value="ATP-DEPENDENT RNA HELICASE HRPB"/>
    <property type="match status" value="1"/>
</dbReference>
<name>A0ABS7CHH8_9BACL</name>
<evidence type="ECO:0000313" key="5">
    <source>
        <dbReference type="EMBL" id="MBW7460066.1"/>
    </source>
</evidence>
<comment type="caution">
    <text evidence="5">The sequence shown here is derived from an EMBL/GenBank/DDBJ whole genome shotgun (WGS) entry which is preliminary data.</text>
</comment>
<sequence>AQRPVQVTSDLASFWQGAYFEVKKDLKGRYPKHYWPDNPLEAQPTNRTKPRM</sequence>
<keyword evidence="1" id="KW-0378">Hydrolase</keyword>
<feature type="compositionally biased region" description="Polar residues" evidence="3">
    <location>
        <begin position="43"/>
        <end position="52"/>
    </location>
</feature>
<evidence type="ECO:0000259" key="4">
    <source>
        <dbReference type="Pfam" id="PF08482"/>
    </source>
</evidence>
<feature type="non-terminal residue" evidence="5">
    <location>
        <position position="1"/>
    </location>
</feature>
<dbReference type="Proteomes" id="UP001519887">
    <property type="component" value="Unassembled WGS sequence"/>
</dbReference>
<dbReference type="PANTHER" id="PTHR43519:SF1">
    <property type="entry name" value="ATP-DEPENDENT RNA HELICASE HRPB"/>
    <property type="match status" value="1"/>
</dbReference>
<evidence type="ECO:0000313" key="6">
    <source>
        <dbReference type="Proteomes" id="UP001519887"/>
    </source>
</evidence>
<accession>A0ABS7CHH8</accession>
<keyword evidence="2" id="KW-0067">ATP-binding</keyword>
<dbReference type="EMBL" id="JAHZIK010001995">
    <property type="protein sequence ID" value="MBW7460066.1"/>
    <property type="molecule type" value="Genomic_DNA"/>
</dbReference>
<evidence type="ECO:0000256" key="2">
    <source>
        <dbReference type="ARBA" id="ARBA00022806"/>
    </source>
</evidence>
<evidence type="ECO:0000256" key="1">
    <source>
        <dbReference type="ARBA" id="ARBA00022801"/>
    </source>
</evidence>
<feature type="region of interest" description="Disordered" evidence="3">
    <location>
        <begin position="33"/>
        <end position="52"/>
    </location>
</feature>
<dbReference type="InterPro" id="IPR013689">
    <property type="entry name" value="RNA_helicase_ATP-dep_HrpB_C"/>
</dbReference>
<keyword evidence="6" id="KW-1185">Reference proteome</keyword>
<dbReference type="Pfam" id="PF08482">
    <property type="entry name" value="HrpB_C"/>
    <property type="match status" value="1"/>
</dbReference>
<feature type="domain" description="ATP-dependent RNA helicase HrpB C-terminal" evidence="4">
    <location>
        <begin position="1"/>
        <end position="39"/>
    </location>
</feature>
<gene>
    <name evidence="5" type="ORF">K0U00_38990</name>
</gene>
<keyword evidence="2" id="KW-0547">Nucleotide-binding</keyword>
<evidence type="ECO:0000256" key="3">
    <source>
        <dbReference type="SAM" id="MobiDB-lite"/>
    </source>
</evidence>
<keyword evidence="2" id="KW-0347">Helicase</keyword>
<proteinExistence type="predicted"/>
<reference evidence="5 6" key="1">
    <citation type="submission" date="2021-07" db="EMBL/GenBank/DDBJ databases">
        <title>Paenibacillus radiodurans sp. nov., isolated from the southeastern edge of Tengger Desert.</title>
        <authorList>
            <person name="Zhang G."/>
        </authorList>
    </citation>
    <scope>NUCLEOTIDE SEQUENCE [LARGE SCALE GENOMIC DNA]</scope>
    <source>
        <strain evidence="5 6">CCM 7311</strain>
    </source>
</reference>
<protein>
    <recommendedName>
        <fullName evidence="4">ATP-dependent RNA helicase HrpB C-terminal domain-containing protein</fullName>
    </recommendedName>
</protein>
<organism evidence="5 6">
    <name type="scientific">Paenibacillus sepulcri</name>
    <dbReference type="NCBI Taxonomy" id="359917"/>
    <lineage>
        <taxon>Bacteria</taxon>
        <taxon>Bacillati</taxon>
        <taxon>Bacillota</taxon>
        <taxon>Bacilli</taxon>
        <taxon>Bacillales</taxon>
        <taxon>Paenibacillaceae</taxon>
        <taxon>Paenibacillus</taxon>
    </lineage>
</organism>